<comment type="caution">
    <text evidence="4">The sequence shown here is derived from an EMBL/GenBank/DDBJ whole genome shotgun (WGS) entry which is preliminary data.</text>
</comment>
<feature type="chain" id="PRO_5007462032" evidence="3">
    <location>
        <begin position="22"/>
        <end position="2190"/>
    </location>
</feature>
<evidence type="ECO:0000313" key="4">
    <source>
        <dbReference type="EMBL" id="KXB74736.1"/>
    </source>
</evidence>
<gene>
    <name evidence="4" type="ORF">HMPREF3185_01628</name>
</gene>
<dbReference type="SUPFAM" id="SSF51126">
    <property type="entry name" value="Pectin lyase-like"/>
    <property type="match status" value="1"/>
</dbReference>
<dbReference type="RefSeq" id="WP_082713189.1">
    <property type="nucleotide sequence ID" value="NZ_KQ960459.1"/>
</dbReference>
<dbReference type="InterPro" id="IPR027828">
    <property type="entry name" value="DUF4465"/>
</dbReference>
<keyword evidence="3" id="KW-0732">Signal</keyword>
<evidence type="ECO:0000256" key="1">
    <source>
        <dbReference type="ARBA" id="ARBA00022737"/>
    </source>
</evidence>
<reference evidence="5" key="1">
    <citation type="submission" date="2016-01" db="EMBL/GenBank/DDBJ databases">
        <authorList>
            <person name="Mitreva M."/>
            <person name="Pepin K.H."/>
            <person name="Mihindukulasuriya K.A."/>
            <person name="Fulton R."/>
            <person name="Fronick C."/>
            <person name="O'Laughlin M."/>
            <person name="Miner T."/>
            <person name="Herter B."/>
            <person name="Rosa B.A."/>
            <person name="Cordes M."/>
            <person name="Tomlinson C."/>
            <person name="Wollam A."/>
            <person name="Palsikar V.B."/>
            <person name="Mardis E.R."/>
            <person name="Wilson R.K."/>
        </authorList>
    </citation>
    <scope>NUCLEOTIDE SEQUENCE [LARGE SCALE GENOMIC DNA]</scope>
    <source>
        <strain evidence="5">KA00683</strain>
    </source>
</reference>
<keyword evidence="5" id="KW-1185">Reference proteome</keyword>
<protein>
    <submittedName>
        <fullName evidence="4">Uncharacterized protein</fullName>
    </submittedName>
</protein>
<dbReference type="InterPro" id="IPR035914">
    <property type="entry name" value="Sperma_CUB_dom_sf"/>
</dbReference>
<dbReference type="PANTHER" id="PTHR24251">
    <property type="entry name" value="OVOCHYMASE-RELATED"/>
    <property type="match status" value="1"/>
</dbReference>
<dbReference type="Gene3D" id="2.160.20.10">
    <property type="entry name" value="Single-stranded right-handed beta-helix, Pectin lyase-like"/>
    <property type="match status" value="1"/>
</dbReference>
<proteinExistence type="predicted"/>
<evidence type="ECO:0000256" key="3">
    <source>
        <dbReference type="SAM" id="SignalP"/>
    </source>
</evidence>
<feature type="region of interest" description="Disordered" evidence="2">
    <location>
        <begin position="2096"/>
        <end position="2122"/>
    </location>
</feature>
<feature type="compositionally biased region" description="Pro residues" evidence="2">
    <location>
        <begin position="2098"/>
        <end position="2118"/>
    </location>
</feature>
<keyword evidence="1" id="KW-0677">Repeat</keyword>
<dbReference type="InterPro" id="IPR011050">
    <property type="entry name" value="Pectin_lyase_fold/virulence"/>
</dbReference>
<evidence type="ECO:0000256" key="2">
    <source>
        <dbReference type="SAM" id="MobiDB-lite"/>
    </source>
</evidence>
<dbReference type="EMBL" id="LSDK01000113">
    <property type="protein sequence ID" value="KXB74736.1"/>
    <property type="molecule type" value="Genomic_DNA"/>
</dbReference>
<dbReference type="STRING" id="322095.HMPREF3185_01628"/>
<organism evidence="4 5">
    <name type="scientific">Porphyromonas somerae</name>
    <dbReference type="NCBI Taxonomy" id="322095"/>
    <lineage>
        <taxon>Bacteria</taxon>
        <taxon>Pseudomonadati</taxon>
        <taxon>Bacteroidota</taxon>
        <taxon>Bacteroidia</taxon>
        <taxon>Bacteroidales</taxon>
        <taxon>Porphyromonadaceae</taxon>
        <taxon>Porphyromonas</taxon>
    </lineage>
</organism>
<sequence>MRRLLPLFLLCVFFSQLGLSAQVHMPAIYGRHETKQVVTTETFYDSGGPTKNAHPLGIAAVTFTPKYGQAIEVDFSELDLKQATLYVYEGKQELVKSEGGDEDDDEITYTKPNAPELYVLRGSDLSRHIFHSTTADGALTFVFIGANPAGKGWTAEVKSVAKTSDDKPVPAEPEGSVYMVPGPREVIVGSTGLDFYDDGGPTKKISPNFEGYVTFVPKQAGQRIRVTFTSLKLFHTYKPKNDLLRVYNGRGTTSTKLLRELLNEQTPISLISSEDDGSLTVSLKSITGTPQDGFVARIEAITPSPMTFASASATSPSEKVKGAAGEHDKPLLLLTLRTEGVSPALILSELELSTQGTSTGALERLILYRGEQVLTADRIGEATVTGDQVRLQLSAPLELNYGDNTFLLTGDISAKAHTGDQLSLTARTAVLSGETKQLNLPTPTPYILDNVCRSREGQPQVITVYSDWAFAPTMSAGRYAPGNTDQVTTFLPAKTGEVVELDFQSFDVLYEKSKYGTKAVFEIYAGQGRTGKLLWRLDEETMNAGGPKLIHSTSSDGALTVVFNPKESIPGRQKSGWQATVRSQQPQPMVLVSATVAQASTAEAPVGATDLEFLDLTLETKGSLQPKKLEAIKLQLKDAPQAFTKLYLYALSSPKAYSSAKLLGSVTPTGETTVTLPLTAAQTLPERKSYYYIAADIAQGVAAGLTLDLALPEITLSGETVSIESPDPEGGRITRNLLSMAAGETTIEVTNPLSFYDNGGPTGKYPRSFTGTVHFVPRAGEVIHCRIRQLRLGRVDYLSFYHGKEANEDKLITKLSGYKRDLPELISTAPDGSMTVTFTSKTSDDGWDIEVSSERPIPLHVTEVKAEAIQDARLMRGAKDVPLMKLAVTVTGDQGALSIKHIDFAPFFAQGISAWAKLNLYTTETSEAFSTAKLYATGGERFSGTTDYHKPGTYYFFLAADVDATAPAGARITITPRSITAGGEEHAITTPPTASIDLHEGMHGDFTIGERRGMHYTTLTAAIKDLVSRGVDGPVRLLLSAGTYDEALSLPDIAGLSETNTLTIEPISGRRGEVTLTNTHYRKVDYGDNKPGYFNVEGADYVTLRALTFTSEKSDAPALLLVRNGSQHLTIDDCEFSAPRTTLYNEGDMALIRTARGNQPSPNNDFLTLSNSHLIGGYSAIYADGLSNVALPTQRVITIEGNTLEGQGSKSIYLRCIPDMTVRANRILASGKAARDYQAMDLTLGEGVSVVGNRIHLTDFSETTTAVQAIYLRRTTEHAQIEHKSSLFASNEIILDAPQSLREVYAFYFTDENLTDIKLLHNSVLISGTRTDKSTAPVYFHSRKQGTISKLEVKNNLWQNLTPGSIYKTTAKITLVDPTFTDNVSYTAGSDFALLGDSALDLAEWTSRMKDTSSRIARVDFAAPRESLLPQEFSALTFARALPEVPTDIVGTKHPATDAAVGAYEATTHGFPALATGYPKPLNLTADHPVLEIKATDFGQFFCLALKQSDTAPTLETLKASTLQVNLYPNQVSRLTLPALDGHSAYRLYLLPRNLSGQFASAALTYDFSTDALPSEVADFESVAIGTSDFVSGTYRFVGGKVYEPQNPYTTGSHRALECSRTVTITPTHTTAPTKLTGFYLQSDAPVRLTAKGGADGDQTKTLPSTGGVWRYVSLRDLGELTELTIQSEGKAGIDDFTAEPQPLRLTPKTFTSRAGETIALQHDAEGGVWPYSYVWRTAAGVVVGKEATYSMKAERTQHLTLEVTDAWEQKVKSQLLLKVSGGKPAIATFDDLGLEPETAWYGEQEAGGSDFISSTFYSGSYSFACSNAPALRTWMGFAYSDQTKTTFTSLFPDQFNSAVGHGVNGSKNYAVAYAYRQPAELRATHAGPAVIPGTYVTNTAWVKQVTQTGTKMGSEPDAPFHQGDYLLLIASNSTGTKSLEIPLIDYRSTDPKEHYTIDTWQWVDLSALGETDVVRFTMKGSRVANGGTTIPAYFCLDDFGSEVPAKDIAPRTLAPQSTETLDLTKVFTDAGLAPSASPRPVYTLMAAGSEETVTATLSGSNLRLTAKVTGSTSLIISQRQGGKTVYLRLPLTVAVPQPTPQPTPDPTPQPTPQPTPTPEVDGELKAYPSPATTEIHLTVSGRLDIFSLTGQLMLTIEHYTAGQAIPIGNLPAGMYLARTSQGVVRFSKR</sequence>
<feature type="signal peptide" evidence="3">
    <location>
        <begin position="1"/>
        <end position="21"/>
    </location>
</feature>
<dbReference type="Pfam" id="PF14717">
    <property type="entry name" value="DUF4465"/>
    <property type="match status" value="1"/>
</dbReference>
<dbReference type="PATRIC" id="fig|322095.3.peg.1603"/>
<dbReference type="OrthoDB" id="975232at2"/>
<dbReference type="InterPro" id="IPR012334">
    <property type="entry name" value="Pectin_lyas_fold"/>
</dbReference>
<name>A0A134B462_9PORP</name>
<dbReference type="Gene3D" id="2.60.120.290">
    <property type="entry name" value="Spermadhesin, CUB domain"/>
    <property type="match status" value="1"/>
</dbReference>
<evidence type="ECO:0000313" key="5">
    <source>
        <dbReference type="Proteomes" id="UP000070224"/>
    </source>
</evidence>
<accession>A0A134B462</accession>
<dbReference type="Proteomes" id="UP000070224">
    <property type="component" value="Unassembled WGS sequence"/>
</dbReference>
<dbReference type="Gene3D" id="2.60.120.1350">
    <property type="entry name" value="Protein of unknown function DUF4465"/>
    <property type="match status" value="1"/>
</dbReference>